<evidence type="ECO:0008006" key="4">
    <source>
        <dbReference type="Google" id="ProtNLM"/>
    </source>
</evidence>
<keyword evidence="1" id="KW-0732">Signal</keyword>
<dbReference type="AlphaFoldDB" id="A0A7J5YDF0"/>
<name>A0A7J5YDF0_DISMA</name>
<evidence type="ECO:0000313" key="3">
    <source>
        <dbReference type="Proteomes" id="UP000518266"/>
    </source>
</evidence>
<dbReference type="Proteomes" id="UP000518266">
    <property type="component" value="Unassembled WGS sequence"/>
</dbReference>
<comment type="caution">
    <text evidence="2">The sequence shown here is derived from an EMBL/GenBank/DDBJ whole genome shotgun (WGS) entry which is preliminary data.</text>
</comment>
<reference evidence="2 3" key="1">
    <citation type="submission" date="2020-03" db="EMBL/GenBank/DDBJ databases">
        <title>Dissostichus mawsoni Genome sequencing and assembly.</title>
        <authorList>
            <person name="Park H."/>
        </authorList>
    </citation>
    <scope>NUCLEOTIDE SEQUENCE [LARGE SCALE GENOMIC DNA]</scope>
    <source>
        <strain evidence="2">DM0001</strain>
        <tissue evidence="2">Muscle</tissue>
    </source>
</reference>
<sequence length="96" mass="10994">MRIEKRNLTWTLIPLFLAGVFCNTCKVIYQQQRICAVKGSSVIIPCSFYCPEPLRVKEFRWVHAKSHLKGTFIYGSNFKKAPKGSILFGTIDKIVL</sequence>
<feature type="signal peptide" evidence="1">
    <location>
        <begin position="1"/>
        <end position="22"/>
    </location>
</feature>
<evidence type="ECO:0000256" key="1">
    <source>
        <dbReference type="SAM" id="SignalP"/>
    </source>
</evidence>
<proteinExistence type="predicted"/>
<organism evidence="2 3">
    <name type="scientific">Dissostichus mawsoni</name>
    <name type="common">Antarctic cod</name>
    <dbReference type="NCBI Taxonomy" id="36200"/>
    <lineage>
        <taxon>Eukaryota</taxon>
        <taxon>Metazoa</taxon>
        <taxon>Chordata</taxon>
        <taxon>Craniata</taxon>
        <taxon>Vertebrata</taxon>
        <taxon>Euteleostomi</taxon>
        <taxon>Actinopterygii</taxon>
        <taxon>Neopterygii</taxon>
        <taxon>Teleostei</taxon>
        <taxon>Neoteleostei</taxon>
        <taxon>Acanthomorphata</taxon>
        <taxon>Eupercaria</taxon>
        <taxon>Perciformes</taxon>
        <taxon>Notothenioidei</taxon>
        <taxon>Nototheniidae</taxon>
        <taxon>Dissostichus</taxon>
    </lineage>
</organism>
<dbReference type="InterPro" id="IPR013783">
    <property type="entry name" value="Ig-like_fold"/>
</dbReference>
<accession>A0A7J5YDF0</accession>
<dbReference type="OrthoDB" id="8887244at2759"/>
<evidence type="ECO:0000313" key="2">
    <source>
        <dbReference type="EMBL" id="KAF3846318.1"/>
    </source>
</evidence>
<protein>
    <recommendedName>
        <fullName evidence="4">Secreted protein</fullName>
    </recommendedName>
</protein>
<gene>
    <name evidence="2" type="ORF">F7725_003396</name>
</gene>
<dbReference type="EMBL" id="JAAKFY010000014">
    <property type="protein sequence ID" value="KAF3846318.1"/>
    <property type="molecule type" value="Genomic_DNA"/>
</dbReference>
<keyword evidence="3" id="KW-1185">Reference proteome</keyword>
<dbReference type="Gene3D" id="2.60.40.10">
    <property type="entry name" value="Immunoglobulins"/>
    <property type="match status" value="1"/>
</dbReference>
<feature type="chain" id="PRO_5029592043" description="Secreted protein" evidence="1">
    <location>
        <begin position="23"/>
        <end position="96"/>
    </location>
</feature>